<name>E6U4P2_ETHHY</name>
<dbReference type="GO" id="GO:0032259">
    <property type="term" value="P:methylation"/>
    <property type="evidence" value="ECO:0007669"/>
    <property type="project" value="UniProtKB-KW"/>
</dbReference>
<dbReference type="EMBL" id="CP002400">
    <property type="protein sequence ID" value="ADU26670.1"/>
    <property type="molecule type" value="Genomic_DNA"/>
</dbReference>
<dbReference type="Pfam" id="PF08242">
    <property type="entry name" value="Methyltransf_12"/>
    <property type="match status" value="1"/>
</dbReference>
<evidence type="ECO:0000259" key="1">
    <source>
        <dbReference type="Pfam" id="PF08242"/>
    </source>
</evidence>
<dbReference type="STRING" id="663278.Ethha_1118"/>
<dbReference type="HOGENOM" id="CLU_1243991_0_0_9"/>
<accession>E6U4P2</accession>
<dbReference type="AlphaFoldDB" id="E6U4P2"/>
<protein>
    <submittedName>
        <fullName evidence="2">Methyltransferase type 12</fullName>
    </submittedName>
</protein>
<dbReference type="eggNOG" id="COG2226">
    <property type="taxonomic scope" value="Bacteria"/>
</dbReference>
<proteinExistence type="predicted"/>
<keyword evidence="2" id="KW-0489">Methyltransferase</keyword>
<dbReference type="InterPro" id="IPR013217">
    <property type="entry name" value="Methyltransf_12"/>
</dbReference>
<evidence type="ECO:0000313" key="3">
    <source>
        <dbReference type="Proteomes" id="UP000001551"/>
    </source>
</evidence>
<dbReference type="SUPFAM" id="SSF53335">
    <property type="entry name" value="S-adenosyl-L-methionine-dependent methyltransferases"/>
    <property type="match status" value="1"/>
</dbReference>
<organism evidence="2 3">
    <name type="scientific">Ethanoligenens harbinense (strain DSM 18485 / JCM 12961 / CGMCC 1.5033 / YUAN-3)</name>
    <dbReference type="NCBI Taxonomy" id="663278"/>
    <lineage>
        <taxon>Bacteria</taxon>
        <taxon>Bacillati</taxon>
        <taxon>Bacillota</taxon>
        <taxon>Clostridia</taxon>
        <taxon>Eubacteriales</taxon>
        <taxon>Oscillospiraceae</taxon>
        <taxon>Ethanoligenens</taxon>
    </lineage>
</organism>
<dbReference type="Proteomes" id="UP000001551">
    <property type="component" value="Chromosome"/>
</dbReference>
<dbReference type="PANTHER" id="PTHR43861:SF1">
    <property type="entry name" value="TRANS-ACONITATE 2-METHYLTRANSFERASE"/>
    <property type="match status" value="1"/>
</dbReference>
<dbReference type="Gene3D" id="3.40.50.150">
    <property type="entry name" value="Vaccinia Virus protein VP39"/>
    <property type="match status" value="1"/>
</dbReference>
<dbReference type="GO" id="GO:0008168">
    <property type="term" value="F:methyltransferase activity"/>
    <property type="evidence" value="ECO:0007669"/>
    <property type="project" value="UniProtKB-KW"/>
</dbReference>
<sequence>MNTDNATAHASKNYDVQIRQTIPYYNAFHQQSIELVSVYNPHPHIWIDTGCGTGTLVLKFLPVFPHTQFVLADPSAQMLEIAKEKLSSYAPQVSLLSPVKTQNLSLNQKADVITAVQSHHYLSHVERKQAVENCYDLLANSGIFIVFENISPESQTGIHLGKQMWGNHQIAGGKSMEEVQSHLERFGRSYYPISVAEHLALYKECGFRSVEILWYSYMQAGFYCIK</sequence>
<gene>
    <name evidence="2" type="ordered locus">Ethha_1118</name>
</gene>
<keyword evidence="2" id="KW-0808">Transferase</keyword>
<dbReference type="InterPro" id="IPR029063">
    <property type="entry name" value="SAM-dependent_MTases_sf"/>
</dbReference>
<dbReference type="RefSeq" id="WP_013485031.1">
    <property type="nucleotide sequence ID" value="NC_014828.1"/>
</dbReference>
<dbReference type="CDD" id="cd02440">
    <property type="entry name" value="AdoMet_MTases"/>
    <property type="match status" value="1"/>
</dbReference>
<dbReference type="KEGG" id="eha:Ethha_1118"/>
<dbReference type="PANTHER" id="PTHR43861">
    <property type="entry name" value="TRANS-ACONITATE 2-METHYLTRANSFERASE-RELATED"/>
    <property type="match status" value="1"/>
</dbReference>
<keyword evidence="3" id="KW-1185">Reference proteome</keyword>
<feature type="domain" description="Methyltransferase type 12" evidence="1">
    <location>
        <begin position="48"/>
        <end position="144"/>
    </location>
</feature>
<evidence type="ECO:0000313" key="2">
    <source>
        <dbReference type="EMBL" id="ADU26670.1"/>
    </source>
</evidence>
<reference evidence="2 3" key="1">
    <citation type="submission" date="2010-12" db="EMBL/GenBank/DDBJ databases">
        <title>Complete sequence of Ethanoligenens harbinense YUAN-3.</title>
        <authorList>
            <person name="Lucas S."/>
            <person name="Copeland A."/>
            <person name="Lapidus A."/>
            <person name="Cheng J.-F."/>
            <person name="Bruce D."/>
            <person name="Goodwin L."/>
            <person name="Pitluck S."/>
            <person name="Chertkov O."/>
            <person name="Misra M."/>
            <person name="Detter J.C."/>
            <person name="Han C."/>
            <person name="Tapia R."/>
            <person name="Land M."/>
            <person name="Hauser L."/>
            <person name="Jeffries C."/>
            <person name="Kyrpides N."/>
            <person name="Ivanova N."/>
            <person name="Mikhailova N."/>
            <person name="Wang A."/>
            <person name="Mouttaki H."/>
            <person name="He Z."/>
            <person name="Zhou J."/>
            <person name="Hemme C.L."/>
            <person name="Woyke T."/>
        </authorList>
    </citation>
    <scope>NUCLEOTIDE SEQUENCE [LARGE SCALE GENOMIC DNA]</scope>
    <source>
        <strain evidence="3">DSM 18485 / JCM 12961 / CGMCC 1.5033 / YUAN-3</strain>
    </source>
</reference>